<comment type="caution">
    <text evidence="2">The sequence shown here is derived from an EMBL/GenBank/DDBJ whole genome shotgun (WGS) entry which is preliminary data.</text>
</comment>
<dbReference type="AlphaFoldDB" id="A0A0C1LHJ4"/>
<feature type="chain" id="PRO_5002135659" description="LamG-like jellyroll fold domain-containing protein" evidence="1">
    <location>
        <begin position="27"/>
        <end position="277"/>
    </location>
</feature>
<proteinExistence type="predicted"/>
<evidence type="ECO:0000256" key="1">
    <source>
        <dbReference type="SAM" id="SignalP"/>
    </source>
</evidence>
<dbReference type="Gene3D" id="2.60.120.200">
    <property type="match status" value="1"/>
</dbReference>
<evidence type="ECO:0000313" key="2">
    <source>
        <dbReference type="EMBL" id="KIC94828.1"/>
    </source>
</evidence>
<evidence type="ECO:0000313" key="3">
    <source>
        <dbReference type="Proteomes" id="UP000031408"/>
    </source>
</evidence>
<protein>
    <recommendedName>
        <fullName evidence="4">LamG-like jellyroll fold domain-containing protein</fullName>
    </recommendedName>
</protein>
<reference evidence="2 3" key="1">
    <citation type="submission" date="2014-11" db="EMBL/GenBank/DDBJ databases">
        <title>Genome sequence of Flavihumibacter solisilvae 3-3.</title>
        <authorList>
            <person name="Zhou G."/>
            <person name="Li M."/>
            <person name="Wang G."/>
        </authorList>
    </citation>
    <scope>NUCLEOTIDE SEQUENCE [LARGE SCALE GENOMIC DNA]</scope>
    <source>
        <strain evidence="2 3">3-3</strain>
    </source>
</reference>
<keyword evidence="3" id="KW-1185">Reference proteome</keyword>
<dbReference type="Proteomes" id="UP000031408">
    <property type="component" value="Unassembled WGS sequence"/>
</dbReference>
<accession>A0A0C1LHJ4</accession>
<sequence length="277" mass="30271">MRRMQNTWLPLLAVSVLMFSSCYKQFDPESYAPDLVIGGYTSTSEIAPENMVAYWGFNGNLNDSISGAAATNVGTTLTGGIKGQAIQCGQDVYVLATPSEEVQNMTSFTISYWVNTPFNPDGIMGTVNLNHASRFWGNINMFFENGASETVAKFKYILTSNTTEAGSDVYELQNFWGTWNNMTLTYNEGSSTATLYVNGSRIQAKTFAGLGPLHFNEATTWIFGTAQFQTDPSSTSATGKQDWASYLLGALDEIRVYNVALSDADVNALVKLEARGK</sequence>
<dbReference type="OrthoDB" id="9814380at2"/>
<dbReference type="STRING" id="1349421.OI18_10230"/>
<dbReference type="PROSITE" id="PS51257">
    <property type="entry name" value="PROKAR_LIPOPROTEIN"/>
    <property type="match status" value="1"/>
</dbReference>
<dbReference type="GO" id="GO:0005975">
    <property type="term" value="P:carbohydrate metabolic process"/>
    <property type="evidence" value="ECO:0007669"/>
    <property type="project" value="UniProtKB-ARBA"/>
</dbReference>
<name>A0A0C1LHJ4_9BACT</name>
<gene>
    <name evidence="2" type="ORF">OI18_10230</name>
</gene>
<dbReference type="EMBL" id="JSVC01000010">
    <property type="protein sequence ID" value="KIC94828.1"/>
    <property type="molecule type" value="Genomic_DNA"/>
</dbReference>
<feature type="signal peptide" evidence="1">
    <location>
        <begin position="1"/>
        <end position="26"/>
    </location>
</feature>
<dbReference type="InterPro" id="IPR013320">
    <property type="entry name" value="ConA-like_dom_sf"/>
</dbReference>
<dbReference type="GO" id="GO:0004553">
    <property type="term" value="F:hydrolase activity, hydrolyzing O-glycosyl compounds"/>
    <property type="evidence" value="ECO:0007669"/>
    <property type="project" value="UniProtKB-ARBA"/>
</dbReference>
<dbReference type="SUPFAM" id="SSF49899">
    <property type="entry name" value="Concanavalin A-like lectins/glucanases"/>
    <property type="match status" value="1"/>
</dbReference>
<organism evidence="2 3">
    <name type="scientific">Flavihumibacter solisilvae</name>
    <dbReference type="NCBI Taxonomy" id="1349421"/>
    <lineage>
        <taxon>Bacteria</taxon>
        <taxon>Pseudomonadati</taxon>
        <taxon>Bacteroidota</taxon>
        <taxon>Chitinophagia</taxon>
        <taxon>Chitinophagales</taxon>
        <taxon>Chitinophagaceae</taxon>
        <taxon>Flavihumibacter</taxon>
    </lineage>
</organism>
<dbReference type="RefSeq" id="WP_039139561.1">
    <property type="nucleotide sequence ID" value="NZ_JSVC01000010.1"/>
</dbReference>
<keyword evidence="1" id="KW-0732">Signal</keyword>
<dbReference type="Pfam" id="PF13385">
    <property type="entry name" value="Laminin_G_3"/>
    <property type="match status" value="1"/>
</dbReference>
<evidence type="ECO:0008006" key="4">
    <source>
        <dbReference type="Google" id="ProtNLM"/>
    </source>
</evidence>